<dbReference type="Pfam" id="PF00494">
    <property type="entry name" value="SQS_PSY"/>
    <property type="match status" value="1"/>
</dbReference>
<dbReference type="InterPro" id="IPR044844">
    <property type="entry name" value="Trans_IPPS_euk-type"/>
</dbReference>
<dbReference type="InterPro" id="IPR008949">
    <property type="entry name" value="Isoprenoid_synthase_dom_sf"/>
</dbReference>
<accession>A0ABU6KJF1</accession>
<reference evidence="1 2" key="1">
    <citation type="journal article" date="2024" name="Int. J. Syst. Evol. Microbiol.">
        <title>Virgibacillus tibetensis sp. nov., isolated from salt lake on the Tibetan Plateau of China.</title>
        <authorList>
            <person name="Phurbu D."/>
            <person name="Liu Z.-X."/>
            <person name="Wang R."/>
            <person name="Zheng Y.-Y."/>
            <person name="Liu H.-C."/>
            <person name="Zhou Y.-G."/>
            <person name="Yu Y.-J."/>
            <person name="Li A.-H."/>
        </authorList>
    </citation>
    <scope>NUCLEOTIDE SEQUENCE [LARGE SCALE GENOMIC DNA]</scope>
    <source>
        <strain evidence="1 2">C22-A2</strain>
    </source>
</reference>
<dbReference type="RefSeq" id="WP_327608992.1">
    <property type="nucleotide sequence ID" value="NZ_JARZFX010000014.1"/>
</dbReference>
<evidence type="ECO:0000313" key="2">
    <source>
        <dbReference type="Proteomes" id="UP001335737"/>
    </source>
</evidence>
<dbReference type="PANTHER" id="PTHR11626">
    <property type="entry name" value="FARNESYL-DIPHOSPHATE FARNESYLTRANSFERASE"/>
    <property type="match status" value="1"/>
</dbReference>
<proteinExistence type="predicted"/>
<protein>
    <submittedName>
        <fullName evidence="1">Phytoene/squalene synthase family protein</fullName>
    </submittedName>
</protein>
<comment type="caution">
    <text evidence="1">The sequence shown here is derived from an EMBL/GenBank/DDBJ whole genome shotgun (WGS) entry which is preliminary data.</text>
</comment>
<sequence length="272" mass="31542">MSKDASIQKDAMRVLKLTSRTFYIPITLLKPKLKRTVASAYLCMRAIDEIEDHEQMDSETKQYLLRSTSTLLKTTFDDEKYQQLIKPHKSILPEVTLRLGDWISVCPDEIVDKIKESTSIMAEGMADWVEKDWDVKTEEDLDDYTYYVAGLVGLMLSDIWKWHDNTETDRDLAISYGRGLQAVNILRNQDEDAERGVRFIPEGWDRDDMFAYATTNLHKADEYIKDIKTRNILLFCKIPLALAHRTLNALKSGQEKMSRYDVETTVDEIINE</sequence>
<dbReference type="SUPFAM" id="SSF48576">
    <property type="entry name" value="Terpenoid synthases"/>
    <property type="match status" value="1"/>
</dbReference>
<dbReference type="Proteomes" id="UP001335737">
    <property type="component" value="Unassembled WGS sequence"/>
</dbReference>
<name>A0ABU6KJF1_9BACI</name>
<dbReference type="EMBL" id="JARZFX010000014">
    <property type="protein sequence ID" value="MEC5425452.1"/>
    <property type="molecule type" value="Genomic_DNA"/>
</dbReference>
<dbReference type="InterPro" id="IPR002060">
    <property type="entry name" value="Squ/phyt_synthse"/>
</dbReference>
<dbReference type="PANTHER" id="PTHR11626:SF2">
    <property type="entry name" value="SQUALENE SYNTHASE"/>
    <property type="match status" value="1"/>
</dbReference>
<keyword evidence="2" id="KW-1185">Reference proteome</keyword>
<dbReference type="Gene3D" id="1.10.600.10">
    <property type="entry name" value="Farnesyl Diphosphate Synthase"/>
    <property type="match status" value="1"/>
</dbReference>
<organism evidence="1 2">
    <name type="scientific">Virgibacillus tibetensis</name>
    <dbReference type="NCBI Taxonomy" id="3042313"/>
    <lineage>
        <taxon>Bacteria</taxon>
        <taxon>Bacillati</taxon>
        <taxon>Bacillota</taxon>
        <taxon>Bacilli</taxon>
        <taxon>Bacillales</taxon>
        <taxon>Bacillaceae</taxon>
        <taxon>Virgibacillus</taxon>
    </lineage>
</organism>
<evidence type="ECO:0000313" key="1">
    <source>
        <dbReference type="EMBL" id="MEC5425452.1"/>
    </source>
</evidence>
<gene>
    <name evidence="1" type="ORF">QGM71_18385</name>
</gene>